<dbReference type="KEGG" id="fll:EI427_25660"/>
<geneLocation type="plasmid" evidence="2">
    <name>unnamed1</name>
</geneLocation>
<dbReference type="InterPro" id="IPR027417">
    <property type="entry name" value="P-loop_NTPase"/>
</dbReference>
<name>A0A3Q9FUV4_9BACT</name>
<dbReference type="RefSeq" id="WP_126620525.1">
    <property type="nucleotide sequence ID" value="NZ_CP034564.1"/>
</dbReference>
<dbReference type="Pfam" id="PF01656">
    <property type="entry name" value="CbiA"/>
    <property type="match status" value="1"/>
</dbReference>
<dbReference type="InterPro" id="IPR050678">
    <property type="entry name" value="DNA_Partitioning_ATPase"/>
</dbReference>
<dbReference type="Proteomes" id="UP000267268">
    <property type="component" value="Plasmid unnamed1"/>
</dbReference>
<evidence type="ECO:0000313" key="2">
    <source>
        <dbReference type="EMBL" id="AZQ65625.1"/>
    </source>
</evidence>
<keyword evidence="2" id="KW-0614">Plasmid</keyword>
<reference evidence="2 3" key="1">
    <citation type="submission" date="2018-12" db="EMBL/GenBank/DDBJ databases">
        <title>Flammeovirga pectinis sp. nov., isolated from the gut of the Korean scallop, Patinopecten yessoensis.</title>
        <authorList>
            <person name="Bae J.-W."/>
            <person name="Jeong Y.-S."/>
            <person name="Kang W."/>
        </authorList>
    </citation>
    <scope>NUCLEOTIDE SEQUENCE [LARGE SCALE GENOMIC DNA]</scope>
    <source>
        <strain evidence="2 3">L12M1</strain>
        <plasmid evidence="2 3">unnamed1</plasmid>
    </source>
</reference>
<dbReference type="AlphaFoldDB" id="A0A3Q9FUV4"/>
<dbReference type="Pfam" id="PF01381">
    <property type="entry name" value="HTH_3"/>
    <property type="match status" value="1"/>
</dbReference>
<dbReference type="CDD" id="cd00093">
    <property type="entry name" value="HTH_XRE"/>
    <property type="match status" value="1"/>
</dbReference>
<dbReference type="PANTHER" id="PTHR13696:SF96">
    <property type="entry name" value="COBQ_COBB_MIND_PARA NUCLEOTIDE BINDING DOMAIN-CONTAINING PROTEIN"/>
    <property type="match status" value="1"/>
</dbReference>
<dbReference type="PANTHER" id="PTHR13696">
    <property type="entry name" value="P-LOOP CONTAINING NUCLEOSIDE TRIPHOSPHATE HYDROLASE"/>
    <property type="match status" value="1"/>
</dbReference>
<dbReference type="CDD" id="cd02042">
    <property type="entry name" value="ParAB_family"/>
    <property type="match status" value="1"/>
</dbReference>
<dbReference type="GO" id="GO:0003677">
    <property type="term" value="F:DNA binding"/>
    <property type="evidence" value="ECO:0007669"/>
    <property type="project" value="InterPro"/>
</dbReference>
<keyword evidence="3" id="KW-1185">Reference proteome</keyword>
<organism evidence="2 3">
    <name type="scientific">Flammeovirga pectinis</name>
    <dbReference type="NCBI Taxonomy" id="2494373"/>
    <lineage>
        <taxon>Bacteria</taxon>
        <taxon>Pseudomonadati</taxon>
        <taxon>Bacteroidota</taxon>
        <taxon>Cytophagia</taxon>
        <taxon>Cytophagales</taxon>
        <taxon>Flammeovirgaceae</taxon>
        <taxon>Flammeovirga</taxon>
    </lineage>
</organism>
<dbReference type="SMART" id="SM00530">
    <property type="entry name" value="HTH_XRE"/>
    <property type="match status" value="1"/>
</dbReference>
<dbReference type="SUPFAM" id="SSF52540">
    <property type="entry name" value="P-loop containing nucleoside triphosphate hydrolases"/>
    <property type="match status" value="1"/>
</dbReference>
<sequence>MSTLIDNIKYFRKEKGLSQKEVAAKSEISLATYQRIEQGTSDVGMTDLSKISDVLGIGVDTLMKRRCTIITLANTKGGSGKTTMAIHISKQLKLLTGKKVLAFDTDIQESLSNVHSDDSIVDLVTFDHTKKFVSKESSIRTQLVNLSKEYDFIIIDTAGSFESFTFLSAIIEMSNILIVPFQLTRMSISGTEFIEELIVETNAHRSEQGKLPTKAVAVATMVNKRANEVKILKDIEFEGINVLTNVISNSVEYSRTDDLSTSFTNASIKKEFDKFMDELEKYTGLSN</sequence>
<dbReference type="EMBL" id="CP034564">
    <property type="protein sequence ID" value="AZQ65625.1"/>
    <property type="molecule type" value="Genomic_DNA"/>
</dbReference>
<dbReference type="Gene3D" id="1.10.260.40">
    <property type="entry name" value="lambda repressor-like DNA-binding domains"/>
    <property type="match status" value="1"/>
</dbReference>
<dbReference type="InterPro" id="IPR010982">
    <property type="entry name" value="Lambda_DNA-bd_dom_sf"/>
</dbReference>
<dbReference type="OrthoDB" id="978593at2"/>
<evidence type="ECO:0000259" key="1">
    <source>
        <dbReference type="PROSITE" id="PS50943"/>
    </source>
</evidence>
<dbReference type="InterPro" id="IPR002586">
    <property type="entry name" value="CobQ/CobB/MinD/ParA_Nub-bd_dom"/>
</dbReference>
<gene>
    <name evidence="2" type="ORF">EI427_25660</name>
</gene>
<proteinExistence type="predicted"/>
<dbReference type="SUPFAM" id="SSF47413">
    <property type="entry name" value="lambda repressor-like DNA-binding domains"/>
    <property type="match status" value="1"/>
</dbReference>
<dbReference type="InterPro" id="IPR001387">
    <property type="entry name" value="Cro/C1-type_HTH"/>
</dbReference>
<feature type="domain" description="HTH cro/C1-type" evidence="1">
    <location>
        <begin position="8"/>
        <end position="62"/>
    </location>
</feature>
<dbReference type="Gene3D" id="3.40.50.300">
    <property type="entry name" value="P-loop containing nucleotide triphosphate hydrolases"/>
    <property type="match status" value="1"/>
</dbReference>
<protein>
    <submittedName>
        <fullName evidence="2">Helix-turn-helix domain-containing protein</fullName>
    </submittedName>
</protein>
<evidence type="ECO:0000313" key="3">
    <source>
        <dbReference type="Proteomes" id="UP000267268"/>
    </source>
</evidence>
<accession>A0A3Q9FUV4</accession>
<dbReference type="PROSITE" id="PS50943">
    <property type="entry name" value="HTH_CROC1"/>
    <property type="match status" value="1"/>
</dbReference>